<comment type="similarity">
    <text evidence="2">Belongs to the amino acid-polyamine-organocation (APC) superfamily. YAT (TC 2.A.3.10) family.</text>
</comment>
<dbReference type="Proteomes" id="UP000005222">
    <property type="component" value="Chromosome J"/>
</dbReference>
<evidence type="ECO:0000256" key="1">
    <source>
        <dbReference type="ARBA" id="ARBA00004141"/>
    </source>
</evidence>
<dbReference type="HOGENOM" id="CLU_001883_4_0_1"/>
<dbReference type="FunFam" id="1.20.1740.10:FF:000013">
    <property type="entry name" value="Solute carrier family 12 member"/>
    <property type="match status" value="1"/>
</dbReference>
<comment type="subcellular location">
    <subcellularLocation>
        <location evidence="1">Membrane</location>
        <topology evidence="1">Multi-pass membrane protein</topology>
    </subcellularLocation>
</comment>
<keyword evidence="7 9" id="KW-0472">Membrane</keyword>
<reference evidence="12 13" key="1">
    <citation type="journal article" date="2012" name="G3 (Bethesda)">
        <title>Pichia sorbitophila, an interspecies yeast hybrid reveals early steps of genome resolution following polyploidization.</title>
        <authorList>
            <person name="Leh Louis V."/>
            <person name="Despons L."/>
            <person name="Friedrich A."/>
            <person name="Martin T."/>
            <person name="Durrens P."/>
            <person name="Casaregola S."/>
            <person name="Neuveglise C."/>
            <person name="Fairhead C."/>
            <person name="Marck C."/>
            <person name="Cruz J.A."/>
            <person name="Straub M.L."/>
            <person name="Kugler V."/>
            <person name="Sacerdot C."/>
            <person name="Uzunov Z."/>
            <person name="Thierry A."/>
            <person name="Weiss S."/>
            <person name="Bleykasten C."/>
            <person name="De Montigny J."/>
            <person name="Jacques N."/>
            <person name="Jung P."/>
            <person name="Lemaire M."/>
            <person name="Mallet S."/>
            <person name="Morel G."/>
            <person name="Richard G.F."/>
            <person name="Sarkar A."/>
            <person name="Savel G."/>
            <person name="Schacherer J."/>
            <person name="Seret M.L."/>
            <person name="Talla E."/>
            <person name="Samson G."/>
            <person name="Jubin C."/>
            <person name="Poulain J."/>
            <person name="Vacherie B."/>
            <person name="Barbe V."/>
            <person name="Pelletier E."/>
            <person name="Sherman D.J."/>
            <person name="Westhof E."/>
            <person name="Weissenbach J."/>
            <person name="Baret P.V."/>
            <person name="Wincker P."/>
            <person name="Gaillardin C."/>
            <person name="Dujon B."/>
            <person name="Souciet J.L."/>
        </authorList>
    </citation>
    <scope>NUCLEOTIDE SEQUENCE [LARGE SCALE GENOMIC DNA]</scope>
    <source>
        <strain evidence="13">ATCC MYA-4447 / BCRC 22081 / CBS 7064 / NBRC 10061 / NRRL Y-12695</strain>
    </source>
</reference>
<dbReference type="AlphaFoldDB" id="G8YDG3"/>
<feature type="compositionally biased region" description="Polar residues" evidence="8">
    <location>
        <begin position="27"/>
        <end position="39"/>
    </location>
</feature>
<sequence>MGIVSRRLVGMRDGFYNQNARERGTSERTSLISRPSNNRSGRHSLHASATYKSNLDNEDKKLPVENKLDTFDGVFIPTALNVLSILMFLRFGYIIGRVGIIGMFVLLLLSYLIDFLTVLSISAISTNGTVKGGGAYYMISRSLGPEFGGAIGIIFFIGQVLNAALNVVGIIEPILLNFGSTSGSLLKVLPEGFLWETLYSSALLLLCTGISLVGSKLVSKTALCLFAALIFSILSIPFSTLIVKPFQPLPSPDDDLWFTGWAWKTTLNNLWPDLSSSSTVPDADAETDNFQSLFGILFSATAGIFAGASMSGELKRPSKSIPSGTLYGLLVSFALYSLVIISLGCSVPREILCRDINIIQTISFQGIIIIVGELATSLFSVIMGLVGAATLLSAIADDQIIPGISVCRVRKKSFRQKRKAEKISLLITWLLTQVFLFSDIDRIATFISMAFLMTFIVTNIACFLLRVGSAPNFRPSFKYFNTRTAFFGATSSIFALFIVYGLSAFLVIIFLMFLVIVIHYSIPPSKFGDISQLLIYHQVRKYLLRLKLQMNVKYWRPQILLLCDDARSSWNLIRFCNHLKKGGLYILGHVILMHEDEISVASYKEIQKQKQAWHKIRELSKIKAFIQIALGPTIQWGVRNVYLGSGLGGMRPNITIIGFHDLYKEPSGISTGLNALPTDDCKKEQKINVNQWIQIIEELTLMQATVGVAINFSNINVPTTSKGTFDFLKSSKIHETSKKKYIDLYPIQMSRVSQMKDGRSVFSTNFDTYTLILQLGAILASVPEWKDNNYVLRIIAFVQDQNDVESEKSELKGLIESLRIDAEVVVMSLDDGSLSSYNFLVKGYSKNLLNKYQFNRLDEVLRNEKWWKNLCSARNKLRDIEMHKLTKKTSIQMPAKRKYFKAPKGYTTGNIDVDDDSSHSKSLNRRRYTLSNLHQHGHPMSLSMGTSNKDFFNYNSTFASDESDEDSESTLESVSLDQGGNRLSKSSGKVSTIFSSKRGHEREAGLKPKRKKSVLGKNKNRPFLSRENSALENVAKRNISTDQVSLRSVRSSLRPNFVSVKTPQANISDEDNMEENEGELDVDTKETYDQAESSKKGDYSGENSTNSNVFPDQSFRQGSSKESTPTTNVPEDADSSSQYHKPRSILEGNLGSASDGSVLSLNNEDLTEEASGSNNIEKMLQDELKSFSFNDLPAKGQHLILNELMSLYSVPGETEVILSTLPAPQIGTHSSDEDSMIYATNLAIWSKNLPPMLLINSQTVTVTTAL</sequence>
<dbReference type="Pfam" id="PF03522">
    <property type="entry name" value="SLC12"/>
    <property type="match status" value="1"/>
</dbReference>
<feature type="region of interest" description="Disordered" evidence="8">
    <location>
        <begin position="960"/>
        <end position="1029"/>
    </location>
</feature>
<dbReference type="InterPro" id="IPR004842">
    <property type="entry name" value="SLC12A_fam"/>
</dbReference>
<keyword evidence="5 9" id="KW-0812">Transmembrane</keyword>
<dbReference type="InterPro" id="IPR004841">
    <property type="entry name" value="AA-permease/SLC12A_dom"/>
</dbReference>
<dbReference type="PANTHER" id="PTHR11827">
    <property type="entry name" value="SOLUTE CARRIER FAMILY 12, CATION COTRANSPORTERS"/>
    <property type="match status" value="1"/>
</dbReference>
<feature type="transmembrane region" description="Helical" evidence="9">
    <location>
        <begin position="101"/>
        <end position="126"/>
    </location>
</feature>
<dbReference type="InterPro" id="IPR018491">
    <property type="entry name" value="SLC12_C"/>
</dbReference>
<feature type="transmembrane region" description="Helical" evidence="9">
    <location>
        <begin position="193"/>
        <end position="214"/>
    </location>
</feature>
<evidence type="ECO:0000256" key="6">
    <source>
        <dbReference type="ARBA" id="ARBA00022989"/>
    </source>
</evidence>
<dbReference type="FunCoup" id="G8YDG3">
    <property type="interactions" value="282"/>
</dbReference>
<feature type="domain" description="Amino acid permease/ SLC12A" evidence="10">
    <location>
        <begin position="74"/>
        <end position="560"/>
    </location>
</feature>
<dbReference type="GO" id="GO:0005774">
    <property type="term" value="C:vacuolar membrane"/>
    <property type="evidence" value="ECO:0007669"/>
    <property type="project" value="TreeGrafter"/>
</dbReference>
<evidence type="ECO:0000256" key="4">
    <source>
        <dbReference type="ARBA" id="ARBA00022448"/>
    </source>
</evidence>
<name>G8YDG3_PICSO</name>
<comment type="similarity">
    <text evidence="3">Belongs to the SLC12A transporter family.</text>
</comment>
<feature type="transmembrane region" description="Helical" evidence="9">
    <location>
        <begin position="324"/>
        <end position="344"/>
    </location>
</feature>
<feature type="compositionally biased region" description="Basic and acidic residues" evidence="8">
    <location>
        <begin position="1082"/>
        <end position="1099"/>
    </location>
</feature>
<feature type="region of interest" description="Disordered" evidence="8">
    <location>
        <begin position="22"/>
        <end position="44"/>
    </location>
</feature>
<dbReference type="GO" id="GO:0055064">
    <property type="term" value="P:chloride ion homeostasis"/>
    <property type="evidence" value="ECO:0007669"/>
    <property type="project" value="TreeGrafter"/>
</dbReference>
<evidence type="ECO:0000313" key="12">
    <source>
        <dbReference type="EMBL" id="CCE82994.1"/>
    </source>
</evidence>
<dbReference type="OMA" id="FYDFVKH"/>
<dbReference type="STRING" id="559304.G8YDG3"/>
<evidence type="ECO:0000259" key="11">
    <source>
        <dbReference type="Pfam" id="PF03522"/>
    </source>
</evidence>
<evidence type="ECO:0000256" key="8">
    <source>
        <dbReference type="SAM" id="MobiDB-lite"/>
    </source>
</evidence>
<evidence type="ECO:0000256" key="9">
    <source>
        <dbReference type="SAM" id="Phobius"/>
    </source>
</evidence>
<evidence type="ECO:0000256" key="3">
    <source>
        <dbReference type="ARBA" id="ARBA00010593"/>
    </source>
</evidence>
<feature type="transmembrane region" description="Helical" evidence="9">
    <location>
        <begin position="74"/>
        <end position="95"/>
    </location>
</feature>
<dbReference type="Gene3D" id="1.20.1740.10">
    <property type="entry name" value="Amino acid/polyamine transporter I"/>
    <property type="match status" value="1"/>
</dbReference>
<feature type="transmembrane region" description="Helical" evidence="9">
    <location>
        <begin position="485"/>
        <end position="518"/>
    </location>
</feature>
<feature type="domain" description="SLC12A transporter C-terminal" evidence="11">
    <location>
        <begin position="572"/>
        <end position="661"/>
    </location>
</feature>
<proteinExistence type="inferred from homology"/>
<feature type="transmembrane region" description="Helical" evidence="9">
    <location>
        <begin position="147"/>
        <end position="171"/>
    </location>
</feature>
<dbReference type="EMBL" id="FO082050">
    <property type="protein sequence ID" value="CCE82994.1"/>
    <property type="molecule type" value="Genomic_DNA"/>
</dbReference>
<evidence type="ECO:0000256" key="2">
    <source>
        <dbReference type="ARBA" id="ARBA00006983"/>
    </source>
</evidence>
<feature type="region of interest" description="Disordered" evidence="8">
    <location>
        <begin position="1060"/>
        <end position="1139"/>
    </location>
</feature>
<dbReference type="GO" id="GO:0055075">
    <property type="term" value="P:potassium ion homeostasis"/>
    <property type="evidence" value="ECO:0007669"/>
    <property type="project" value="TreeGrafter"/>
</dbReference>
<dbReference type="PANTHER" id="PTHR11827:SF72">
    <property type="entry name" value="GH08340P"/>
    <property type="match status" value="1"/>
</dbReference>
<feature type="compositionally biased region" description="Basic residues" evidence="8">
    <location>
        <begin position="1007"/>
        <end position="1020"/>
    </location>
</feature>
<feature type="transmembrane region" description="Helical" evidence="9">
    <location>
        <begin position="221"/>
        <end position="243"/>
    </location>
</feature>
<dbReference type="GO" id="GO:0034486">
    <property type="term" value="P:vacuolar transmembrane transport"/>
    <property type="evidence" value="ECO:0007669"/>
    <property type="project" value="TreeGrafter"/>
</dbReference>
<protein>
    <submittedName>
        <fullName evidence="12">Piso0_002767 protein</fullName>
    </submittedName>
</protein>
<evidence type="ECO:0000259" key="10">
    <source>
        <dbReference type="Pfam" id="PF00324"/>
    </source>
</evidence>
<keyword evidence="13" id="KW-1185">Reference proteome</keyword>
<dbReference type="GO" id="GO:0006884">
    <property type="term" value="P:cell volume homeostasis"/>
    <property type="evidence" value="ECO:0007669"/>
    <property type="project" value="TreeGrafter"/>
</dbReference>
<dbReference type="GO" id="GO:0015379">
    <property type="term" value="F:potassium:chloride symporter activity"/>
    <property type="evidence" value="ECO:0007669"/>
    <property type="project" value="TreeGrafter"/>
</dbReference>
<feature type="transmembrane region" description="Helical" evidence="9">
    <location>
        <begin position="364"/>
        <end position="392"/>
    </location>
</feature>
<gene>
    <name evidence="12" type="primary">Piso0_002767</name>
    <name evidence="12" type="ORF">GNLVRS01_PISO0J19127g</name>
</gene>
<keyword evidence="4" id="KW-0813">Transport</keyword>
<feature type="compositionally biased region" description="Acidic residues" evidence="8">
    <location>
        <begin position="1068"/>
        <end position="1081"/>
    </location>
</feature>
<evidence type="ECO:0000313" key="13">
    <source>
        <dbReference type="Proteomes" id="UP000005222"/>
    </source>
</evidence>
<dbReference type="Pfam" id="PF00324">
    <property type="entry name" value="AA_permease"/>
    <property type="match status" value="1"/>
</dbReference>
<dbReference type="InParanoid" id="G8YDG3"/>
<organism evidence="12 13">
    <name type="scientific">Pichia sorbitophila (strain ATCC MYA-4447 / BCRC 22081 / CBS 7064 / NBRC 10061 / NRRL Y-12695)</name>
    <name type="common">Hybrid yeast</name>
    <dbReference type="NCBI Taxonomy" id="559304"/>
    <lineage>
        <taxon>Eukaryota</taxon>
        <taxon>Fungi</taxon>
        <taxon>Dikarya</taxon>
        <taxon>Ascomycota</taxon>
        <taxon>Saccharomycotina</taxon>
        <taxon>Pichiomycetes</taxon>
        <taxon>Debaryomycetaceae</taxon>
        <taxon>Millerozyma</taxon>
    </lineage>
</organism>
<accession>G8YDG3</accession>
<feature type="compositionally biased region" description="Polar residues" evidence="8">
    <location>
        <begin position="1101"/>
        <end position="1139"/>
    </location>
</feature>
<feature type="compositionally biased region" description="Polar residues" evidence="8">
    <location>
        <begin position="981"/>
        <end position="995"/>
    </location>
</feature>
<evidence type="ECO:0000256" key="5">
    <source>
        <dbReference type="ARBA" id="ARBA00022692"/>
    </source>
</evidence>
<keyword evidence="6 9" id="KW-1133">Transmembrane helix</keyword>
<dbReference type="OrthoDB" id="2020542at2759"/>
<feature type="transmembrane region" description="Helical" evidence="9">
    <location>
        <begin position="443"/>
        <end position="465"/>
    </location>
</feature>
<dbReference type="eggNOG" id="KOG1288">
    <property type="taxonomic scope" value="Eukaryota"/>
</dbReference>
<evidence type="ECO:0000256" key="7">
    <source>
        <dbReference type="ARBA" id="ARBA00023136"/>
    </source>
</evidence>